<keyword evidence="3 11" id="KW-0378">Hydrolase</keyword>
<dbReference type="PANTHER" id="PTHR11070">
    <property type="entry name" value="UVRD / RECB / PCRA DNA HELICASE FAMILY MEMBER"/>
    <property type="match status" value="1"/>
</dbReference>
<feature type="region of interest" description="Disordered" evidence="12">
    <location>
        <begin position="1"/>
        <end position="22"/>
    </location>
</feature>
<dbReference type="GO" id="GO:0000725">
    <property type="term" value="P:recombinational repair"/>
    <property type="evidence" value="ECO:0007669"/>
    <property type="project" value="TreeGrafter"/>
</dbReference>
<dbReference type="Gene3D" id="1.10.10.160">
    <property type="match status" value="1"/>
</dbReference>
<dbReference type="Gene3D" id="1.10.486.10">
    <property type="entry name" value="PCRA, domain 4"/>
    <property type="match status" value="1"/>
</dbReference>
<keyword evidence="6" id="KW-0238">DNA-binding</keyword>
<dbReference type="EC" id="5.6.2.4" evidence="9"/>
<dbReference type="RefSeq" id="WP_111919217.1">
    <property type="nucleotide sequence ID" value="NZ_CAUWHR010000001.1"/>
</dbReference>
<gene>
    <name evidence="15" type="ORF">DQQ01_05955</name>
</gene>
<dbReference type="Proteomes" id="UP000250003">
    <property type="component" value="Chromosome"/>
</dbReference>
<dbReference type="InterPro" id="IPR014016">
    <property type="entry name" value="UvrD-like_ATP-bd"/>
</dbReference>
<dbReference type="Gene3D" id="3.40.50.300">
    <property type="entry name" value="P-loop containing nucleotide triphosphate hydrolases"/>
    <property type="match status" value="2"/>
</dbReference>
<reference evidence="16" key="1">
    <citation type="submission" date="2018-06" db="EMBL/GenBank/DDBJ databases">
        <title>Description of Blautia argi sp. nov., a new anaerobic isolated from dog feces.</title>
        <authorList>
            <person name="Chang Y.-H."/>
            <person name="Paek J."/>
            <person name="Shin Y."/>
        </authorList>
    </citation>
    <scope>NUCLEOTIDE SEQUENCE [LARGE SCALE GENOMIC DNA]</scope>
    <source>
        <strain evidence="16">KCTC 15426</strain>
    </source>
</reference>
<dbReference type="CDD" id="cd17932">
    <property type="entry name" value="DEXQc_UvrD"/>
    <property type="match status" value="1"/>
</dbReference>
<evidence type="ECO:0000256" key="12">
    <source>
        <dbReference type="SAM" id="MobiDB-lite"/>
    </source>
</evidence>
<evidence type="ECO:0000256" key="9">
    <source>
        <dbReference type="ARBA" id="ARBA00034808"/>
    </source>
</evidence>
<dbReference type="OrthoDB" id="9810135at2"/>
<feature type="domain" description="UvrD-like helicase C-terminal" evidence="14">
    <location>
        <begin position="282"/>
        <end position="544"/>
    </location>
</feature>
<keyword evidence="4 11" id="KW-0347">Helicase</keyword>
<comment type="catalytic activity">
    <reaction evidence="10">
        <text>ATP + H2O = ADP + phosphate + H(+)</text>
        <dbReference type="Rhea" id="RHEA:13065"/>
        <dbReference type="ChEBI" id="CHEBI:15377"/>
        <dbReference type="ChEBI" id="CHEBI:15378"/>
        <dbReference type="ChEBI" id="CHEBI:30616"/>
        <dbReference type="ChEBI" id="CHEBI:43474"/>
        <dbReference type="ChEBI" id="CHEBI:456216"/>
        <dbReference type="EC" id="5.6.2.4"/>
    </reaction>
</comment>
<evidence type="ECO:0000256" key="8">
    <source>
        <dbReference type="ARBA" id="ARBA00034617"/>
    </source>
</evidence>
<evidence type="ECO:0000256" key="7">
    <source>
        <dbReference type="ARBA" id="ARBA00023235"/>
    </source>
</evidence>
<dbReference type="EMBL" id="CP030280">
    <property type="protein sequence ID" value="AWY97765.1"/>
    <property type="molecule type" value="Genomic_DNA"/>
</dbReference>
<evidence type="ECO:0000259" key="14">
    <source>
        <dbReference type="PROSITE" id="PS51217"/>
    </source>
</evidence>
<comment type="catalytic activity">
    <reaction evidence="8">
        <text>Couples ATP hydrolysis with the unwinding of duplex DNA by translocating in the 3'-5' direction.</text>
        <dbReference type="EC" id="5.6.2.4"/>
    </reaction>
</comment>
<feature type="domain" description="UvrD-like helicase ATP-binding" evidence="13">
    <location>
        <begin position="1"/>
        <end position="281"/>
    </location>
</feature>
<dbReference type="PROSITE" id="PS51198">
    <property type="entry name" value="UVRD_HELICASE_ATP_BIND"/>
    <property type="match status" value="1"/>
</dbReference>
<evidence type="ECO:0000256" key="4">
    <source>
        <dbReference type="ARBA" id="ARBA00022806"/>
    </source>
</evidence>
<dbReference type="KEGG" id="blau:DQQ01_05955"/>
<dbReference type="InterPro" id="IPR027417">
    <property type="entry name" value="P-loop_NTPase"/>
</dbReference>
<evidence type="ECO:0000256" key="5">
    <source>
        <dbReference type="ARBA" id="ARBA00022840"/>
    </source>
</evidence>
<evidence type="ECO:0000256" key="10">
    <source>
        <dbReference type="ARBA" id="ARBA00048988"/>
    </source>
</evidence>
<dbReference type="AlphaFoldDB" id="A0A2Z4U9Q2"/>
<organism evidence="15 16">
    <name type="scientific">Blautia argi</name>
    <dbReference type="NCBI Taxonomy" id="1912897"/>
    <lineage>
        <taxon>Bacteria</taxon>
        <taxon>Bacillati</taxon>
        <taxon>Bacillota</taxon>
        <taxon>Clostridia</taxon>
        <taxon>Lachnospirales</taxon>
        <taxon>Lachnospiraceae</taxon>
        <taxon>Blautia</taxon>
    </lineage>
</organism>
<dbReference type="SUPFAM" id="SSF52540">
    <property type="entry name" value="P-loop containing nucleoside triphosphate hydrolases"/>
    <property type="match status" value="1"/>
</dbReference>
<dbReference type="GO" id="GO:0005829">
    <property type="term" value="C:cytosol"/>
    <property type="evidence" value="ECO:0007669"/>
    <property type="project" value="TreeGrafter"/>
</dbReference>
<dbReference type="GO" id="GO:0016887">
    <property type="term" value="F:ATP hydrolysis activity"/>
    <property type="evidence" value="ECO:0007669"/>
    <property type="project" value="RHEA"/>
</dbReference>
<name>A0A2Z4U9Q2_9FIRM</name>
<keyword evidence="7" id="KW-0413">Isomerase</keyword>
<protein>
    <recommendedName>
        <fullName evidence="9">DNA 3'-5' helicase</fullName>
        <ecNumber evidence="9">5.6.2.4</ecNumber>
    </recommendedName>
</protein>
<dbReference type="InterPro" id="IPR014017">
    <property type="entry name" value="DNA_helicase_UvrD-like_C"/>
</dbReference>
<dbReference type="GO" id="GO:0003677">
    <property type="term" value="F:DNA binding"/>
    <property type="evidence" value="ECO:0007669"/>
    <property type="project" value="UniProtKB-KW"/>
</dbReference>
<proteinExistence type="inferred from homology"/>
<dbReference type="Pfam" id="PF00580">
    <property type="entry name" value="UvrD-helicase"/>
    <property type="match status" value="1"/>
</dbReference>
<evidence type="ECO:0000259" key="13">
    <source>
        <dbReference type="PROSITE" id="PS51198"/>
    </source>
</evidence>
<evidence type="ECO:0000256" key="3">
    <source>
        <dbReference type="ARBA" id="ARBA00022801"/>
    </source>
</evidence>
<dbReference type="GO" id="GO:0005524">
    <property type="term" value="F:ATP binding"/>
    <property type="evidence" value="ECO:0007669"/>
    <property type="project" value="UniProtKB-UniRule"/>
</dbReference>
<dbReference type="PROSITE" id="PS51217">
    <property type="entry name" value="UVRD_HELICASE_CTER"/>
    <property type="match status" value="1"/>
</dbReference>
<evidence type="ECO:0000313" key="15">
    <source>
        <dbReference type="EMBL" id="AWY97765.1"/>
    </source>
</evidence>
<keyword evidence="2 11" id="KW-0547">Nucleotide-binding</keyword>
<keyword evidence="16" id="KW-1185">Reference proteome</keyword>
<dbReference type="PANTHER" id="PTHR11070:SF2">
    <property type="entry name" value="ATP-DEPENDENT DNA HELICASE SRS2"/>
    <property type="match status" value="1"/>
</dbReference>
<dbReference type="InterPro" id="IPR013986">
    <property type="entry name" value="DExx_box_DNA_helicase_dom_sf"/>
</dbReference>
<dbReference type="GO" id="GO:0043138">
    <property type="term" value="F:3'-5' DNA helicase activity"/>
    <property type="evidence" value="ECO:0007669"/>
    <property type="project" value="UniProtKB-EC"/>
</dbReference>
<evidence type="ECO:0000256" key="1">
    <source>
        <dbReference type="ARBA" id="ARBA00009922"/>
    </source>
</evidence>
<dbReference type="GO" id="GO:0033202">
    <property type="term" value="C:DNA helicase complex"/>
    <property type="evidence" value="ECO:0007669"/>
    <property type="project" value="TreeGrafter"/>
</dbReference>
<accession>A0A2Z4U9Q2</accession>
<evidence type="ECO:0000313" key="16">
    <source>
        <dbReference type="Proteomes" id="UP000250003"/>
    </source>
</evidence>
<keyword evidence="5 11" id="KW-0067">ATP-binding</keyword>
<evidence type="ECO:0000256" key="6">
    <source>
        <dbReference type="ARBA" id="ARBA00023125"/>
    </source>
</evidence>
<sequence length="624" mass="73169">MERNTAQEKAIHHSKGPMMLLAGPGSGKTTTMIRRIRVLLAEQKVNPANILVVTFTKAAAREMKERFERLCEKEEEQQNYRQVTFGTFHGIFYGILRHAYGLTRKNILSEEQKYDMLREIVYAQKMELEDEKELLEGLAGEISEVKNSRIPLGHYYSRNCPDEVFRQIYTQYVSGCKRSRLLDFDDMLLYCYDLLDKRPDILAGWQKKFRYILVDEFQDINKLQYDIVKMLAAPDNNLFIVGDDDQSIYAFRGAKPEIMMHFPKDFPKVQTELLACNYRSTKEIVQAAEKVIAHNKRRFKKKIHTENEDGRTPLIRGFATGKEEELYVKDCILKAKEEGCPLEEIAVLYRTNSGAGSLLDTLLEYQIPFQMRDTLPNLYEHWIAGNFISYMKLAMGDRSRQEFLKVMNRPNRYISRNALEDSQVSFEALRWFYEGKEWLCDRIDKFEEDLKKMKVMTPYAAINYIRHGIGYEEYLKGYAAYRKLNMEDLYEVMEELAESARGYKTYEDWFRHITEYTQKLKEQAKTRVSGKSGVVISTLHSIKGLEFDRVFLMDVNEGTIPYHKAVTESAIEEERRLFYVGITRARKELSMLYAKERHEKKLEPSRFLTETGISEERGNRYEAG</sequence>
<evidence type="ECO:0000256" key="2">
    <source>
        <dbReference type="ARBA" id="ARBA00022741"/>
    </source>
</evidence>
<feature type="binding site" evidence="11">
    <location>
        <begin position="22"/>
        <end position="29"/>
    </location>
    <ligand>
        <name>ATP</name>
        <dbReference type="ChEBI" id="CHEBI:30616"/>
    </ligand>
</feature>
<evidence type="ECO:0000256" key="11">
    <source>
        <dbReference type="PROSITE-ProRule" id="PRU00560"/>
    </source>
</evidence>
<comment type="similarity">
    <text evidence="1">Belongs to the helicase family. UvrD subfamily.</text>
</comment>
<feature type="compositionally biased region" description="Basic and acidic residues" evidence="12">
    <location>
        <begin position="1"/>
        <end position="11"/>
    </location>
</feature>
<dbReference type="InterPro" id="IPR000212">
    <property type="entry name" value="DNA_helicase_UvrD/REP"/>
</dbReference>
<dbReference type="Pfam" id="PF13361">
    <property type="entry name" value="UvrD_C"/>
    <property type="match status" value="1"/>
</dbReference>